<dbReference type="STRING" id="71784.A0A1Y2BJ97"/>
<evidence type="ECO:0000259" key="17">
    <source>
        <dbReference type="PROSITE" id="PS50929"/>
    </source>
</evidence>
<gene>
    <name evidence="18" type="ORF">BCR39DRAFT_513938</name>
</gene>
<evidence type="ECO:0000256" key="6">
    <source>
        <dbReference type="ARBA" id="ARBA00022792"/>
    </source>
</evidence>
<feature type="compositionally biased region" description="Polar residues" evidence="14">
    <location>
        <begin position="55"/>
        <end position="77"/>
    </location>
</feature>
<evidence type="ECO:0000256" key="1">
    <source>
        <dbReference type="ARBA" id="ARBA00004448"/>
    </source>
</evidence>
<keyword evidence="9 15" id="KW-1133">Transmembrane helix</keyword>
<dbReference type="InterPro" id="IPR036640">
    <property type="entry name" value="ABC1_TM_sf"/>
</dbReference>
<dbReference type="Gene3D" id="3.40.50.300">
    <property type="entry name" value="P-loop containing nucleotide triphosphate hydrolases"/>
    <property type="match status" value="1"/>
</dbReference>
<dbReference type="GO" id="GO:0016887">
    <property type="term" value="F:ATP hydrolysis activity"/>
    <property type="evidence" value="ECO:0007669"/>
    <property type="project" value="InterPro"/>
</dbReference>
<feature type="compositionally biased region" description="Pro residues" evidence="14">
    <location>
        <begin position="90"/>
        <end position="102"/>
    </location>
</feature>
<dbReference type="PROSITE" id="PS50929">
    <property type="entry name" value="ABC_TM1F"/>
    <property type="match status" value="1"/>
</dbReference>
<dbReference type="GO" id="GO:0140359">
    <property type="term" value="F:ABC-type transporter activity"/>
    <property type="evidence" value="ECO:0007669"/>
    <property type="project" value="InterPro"/>
</dbReference>
<dbReference type="OrthoDB" id="6500128at2759"/>
<keyword evidence="5" id="KW-0547">Nucleotide-binding</keyword>
<feature type="compositionally biased region" description="Basic and acidic residues" evidence="14">
    <location>
        <begin position="743"/>
        <end position="762"/>
    </location>
</feature>
<feature type="region of interest" description="Disordered" evidence="14">
    <location>
        <begin position="725"/>
        <end position="762"/>
    </location>
</feature>
<dbReference type="PANTHER" id="PTHR24221:SF402">
    <property type="entry name" value="IRON-SULFUR CLUSTERS TRANSPORTER ABCB7, MITOCHONDRIAL"/>
    <property type="match status" value="1"/>
</dbReference>
<evidence type="ECO:0000256" key="13">
    <source>
        <dbReference type="ARBA" id="ARBA00040792"/>
    </source>
</evidence>
<feature type="domain" description="ABC transmembrane type-1" evidence="17">
    <location>
        <begin position="162"/>
        <end position="450"/>
    </location>
</feature>
<keyword evidence="6" id="KW-0496">Mitochondrion</keyword>
<dbReference type="GO" id="GO:0140466">
    <property type="term" value="P:iron-sulfur cluster export from the mitochondrion"/>
    <property type="evidence" value="ECO:0007669"/>
    <property type="project" value="UniProtKB-ARBA"/>
</dbReference>
<dbReference type="Pfam" id="PF00005">
    <property type="entry name" value="ABC_tran"/>
    <property type="match status" value="1"/>
</dbReference>
<dbReference type="InterPro" id="IPR003593">
    <property type="entry name" value="AAA+_ATPase"/>
</dbReference>
<keyword evidence="10 15" id="KW-0472">Membrane</keyword>
<keyword evidence="4 15" id="KW-0812">Transmembrane</keyword>
<comment type="caution">
    <text evidence="18">The sequence shown here is derived from an EMBL/GenBank/DDBJ whole genome shotgun (WGS) entry which is preliminary data.</text>
</comment>
<dbReference type="FunFam" id="3.40.50.300:FF:000186">
    <property type="entry name" value="ATP-binding cassette sub-family B member 7, mitochondrial"/>
    <property type="match status" value="1"/>
</dbReference>
<evidence type="ECO:0000256" key="10">
    <source>
        <dbReference type="ARBA" id="ARBA00023136"/>
    </source>
</evidence>
<evidence type="ECO:0000256" key="9">
    <source>
        <dbReference type="ARBA" id="ARBA00022989"/>
    </source>
</evidence>
<dbReference type="InterPro" id="IPR039421">
    <property type="entry name" value="Type_1_exporter"/>
</dbReference>
<dbReference type="InterPro" id="IPR027417">
    <property type="entry name" value="P-loop_NTPase"/>
</dbReference>
<comment type="subunit">
    <text evidence="2">Homodimer.</text>
</comment>
<protein>
    <recommendedName>
        <fullName evidence="12">Iron-sulfur clusters transporter ATM1, mitochondrial</fullName>
    </recommendedName>
    <alternativeName>
        <fullName evidence="13">Iron-sulfur clusters transporter atm1, mitochondrial</fullName>
    </alternativeName>
</protein>
<evidence type="ECO:0000256" key="7">
    <source>
        <dbReference type="ARBA" id="ARBA00022840"/>
    </source>
</evidence>
<reference evidence="18 19" key="1">
    <citation type="submission" date="2016-07" db="EMBL/GenBank/DDBJ databases">
        <title>Pervasive Adenine N6-methylation of Active Genes in Fungi.</title>
        <authorList>
            <consortium name="DOE Joint Genome Institute"/>
            <person name="Mondo S.J."/>
            <person name="Dannebaum R.O."/>
            <person name="Kuo R.C."/>
            <person name="Labutti K."/>
            <person name="Haridas S."/>
            <person name="Kuo A."/>
            <person name="Salamov A."/>
            <person name="Ahrendt S.R."/>
            <person name="Lipzen A."/>
            <person name="Sullivan W."/>
            <person name="Andreopoulos W.B."/>
            <person name="Clum A."/>
            <person name="Lindquist E."/>
            <person name="Daum C."/>
            <person name="Ramamoorthy G.K."/>
            <person name="Gryganskyi A."/>
            <person name="Culley D."/>
            <person name="Magnuson J.K."/>
            <person name="James T.Y."/>
            <person name="O'Malley M.A."/>
            <person name="Stajich J.E."/>
            <person name="Spatafora J.W."/>
            <person name="Visel A."/>
            <person name="Grigoriev I.V."/>
        </authorList>
    </citation>
    <scope>NUCLEOTIDE SEQUENCE [LARGE SCALE GENOMIC DNA]</scope>
    <source>
        <strain evidence="18 19">68-887.2</strain>
    </source>
</reference>
<feature type="compositionally biased region" description="Low complexity" evidence="14">
    <location>
        <begin position="103"/>
        <end position="113"/>
    </location>
</feature>
<evidence type="ECO:0000256" key="4">
    <source>
        <dbReference type="ARBA" id="ARBA00022692"/>
    </source>
</evidence>
<dbReference type="Proteomes" id="UP000193986">
    <property type="component" value="Unassembled WGS sequence"/>
</dbReference>
<dbReference type="Gene3D" id="1.20.1560.10">
    <property type="entry name" value="ABC transporter type 1, transmembrane domain"/>
    <property type="match status" value="1"/>
</dbReference>
<dbReference type="SMART" id="SM00382">
    <property type="entry name" value="AAA"/>
    <property type="match status" value="1"/>
</dbReference>
<keyword evidence="8" id="KW-1278">Translocase</keyword>
<dbReference type="PROSITE" id="PS00211">
    <property type="entry name" value="ABC_TRANSPORTER_1"/>
    <property type="match status" value="1"/>
</dbReference>
<dbReference type="SUPFAM" id="SSF52540">
    <property type="entry name" value="P-loop containing nucleoside triphosphate hydrolases"/>
    <property type="match status" value="1"/>
</dbReference>
<evidence type="ECO:0000259" key="16">
    <source>
        <dbReference type="PROSITE" id="PS50893"/>
    </source>
</evidence>
<dbReference type="Pfam" id="PF00664">
    <property type="entry name" value="ABC_membrane"/>
    <property type="match status" value="1"/>
</dbReference>
<comment type="similarity">
    <text evidence="11">Belongs to the ABC transporter superfamily. ABCB family. Heavy Metal importer (TC 3.A.1.210) subfamily.</text>
</comment>
<evidence type="ECO:0000313" key="18">
    <source>
        <dbReference type="EMBL" id="ORY34670.1"/>
    </source>
</evidence>
<dbReference type="AlphaFoldDB" id="A0A1Y2BJ97"/>
<organism evidence="18 19">
    <name type="scientific">Naematelia encephala</name>
    <dbReference type="NCBI Taxonomy" id="71784"/>
    <lineage>
        <taxon>Eukaryota</taxon>
        <taxon>Fungi</taxon>
        <taxon>Dikarya</taxon>
        <taxon>Basidiomycota</taxon>
        <taxon>Agaricomycotina</taxon>
        <taxon>Tremellomycetes</taxon>
        <taxon>Tremellales</taxon>
        <taxon>Naemateliaceae</taxon>
        <taxon>Naematelia</taxon>
    </lineage>
</organism>
<evidence type="ECO:0000256" key="15">
    <source>
        <dbReference type="SAM" id="Phobius"/>
    </source>
</evidence>
<dbReference type="InterPro" id="IPR017871">
    <property type="entry name" value="ABC_transporter-like_CS"/>
</dbReference>
<feature type="transmembrane region" description="Helical" evidence="15">
    <location>
        <begin position="307"/>
        <end position="323"/>
    </location>
</feature>
<name>A0A1Y2BJ97_9TREE</name>
<feature type="transmembrane region" description="Helical" evidence="15">
    <location>
        <begin position="397"/>
        <end position="415"/>
    </location>
</feature>
<dbReference type="GO" id="GO:0006879">
    <property type="term" value="P:intracellular iron ion homeostasis"/>
    <property type="evidence" value="ECO:0007669"/>
    <property type="project" value="TreeGrafter"/>
</dbReference>
<keyword evidence="3" id="KW-0813">Transport</keyword>
<feature type="region of interest" description="Disordered" evidence="14">
    <location>
        <begin position="27"/>
        <end position="131"/>
    </location>
</feature>
<dbReference type="GO" id="GO:0005743">
    <property type="term" value="C:mitochondrial inner membrane"/>
    <property type="evidence" value="ECO:0007669"/>
    <property type="project" value="UniProtKB-SubCell"/>
</dbReference>
<dbReference type="FunFam" id="1.20.1560.10:FF:000004">
    <property type="entry name" value="ATP-binding cassette sub-family B member 7"/>
    <property type="match status" value="1"/>
</dbReference>
<dbReference type="GO" id="GO:0005524">
    <property type="term" value="F:ATP binding"/>
    <property type="evidence" value="ECO:0007669"/>
    <property type="project" value="UniProtKB-KW"/>
</dbReference>
<evidence type="ECO:0000256" key="12">
    <source>
        <dbReference type="ARBA" id="ARBA00039906"/>
    </source>
</evidence>
<dbReference type="CDD" id="cd03253">
    <property type="entry name" value="ABCC_ATM1_transporter"/>
    <property type="match status" value="1"/>
</dbReference>
<feature type="transmembrane region" description="Helical" evidence="15">
    <location>
        <begin position="159"/>
        <end position="178"/>
    </location>
</feature>
<evidence type="ECO:0000256" key="3">
    <source>
        <dbReference type="ARBA" id="ARBA00022448"/>
    </source>
</evidence>
<dbReference type="PANTHER" id="PTHR24221">
    <property type="entry name" value="ATP-BINDING CASSETTE SUB-FAMILY B"/>
    <property type="match status" value="1"/>
</dbReference>
<evidence type="ECO:0000256" key="5">
    <source>
        <dbReference type="ARBA" id="ARBA00022741"/>
    </source>
</evidence>
<dbReference type="InParanoid" id="A0A1Y2BJ97"/>
<keyword evidence="6" id="KW-0999">Mitochondrion inner membrane</keyword>
<dbReference type="EMBL" id="MCFC01000002">
    <property type="protein sequence ID" value="ORY34670.1"/>
    <property type="molecule type" value="Genomic_DNA"/>
</dbReference>
<feature type="transmembrane region" description="Helical" evidence="15">
    <location>
        <begin position="198"/>
        <end position="217"/>
    </location>
</feature>
<proteinExistence type="inferred from homology"/>
<accession>A0A1Y2BJ97</accession>
<keyword evidence="7 18" id="KW-0067">ATP-binding</keyword>
<evidence type="ECO:0000313" key="19">
    <source>
        <dbReference type="Proteomes" id="UP000193986"/>
    </source>
</evidence>
<dbReference type="InterPro" id="IPR011527">
    <property type="entry name" value="ABC1_TM_dom"/>
</dbReference>
<feature type="transmembrane region" description="Helical" evidence="15">
    <location>
        <begin position="274"/>
        <end position="301"/>
    </location>
</feature>
<feature type="domain" description="ABC transporter" evidence="16">
    <location>
        <begin position="484"/>
        <end position="720"/>
    </location>
</feature>
<dbReference type="PROSITE" id="PS50893">
    <property type="entry name" value="ABC_TRANSPORTER_2"/>
    <property type="match status" value="1"/>
</dbReference>
<dbReference type="SUPFAM" id="SSF90123">
    <property type="entry name" value="ABC transporter transmembrane region"/>
    <property type="match status" value="1"/>
</dbReference>
<evidence type="ECO:0000256" key="14">
    <source>
        <dbReference type="SAM" id="MobiDB-lite"/>
    </source>
</evidence>
<keyword evidence="19" id="KW-1185">Reference proteome</keyword>
<evidence type="ECO:0000256" key="2">
    <source>
        <dbReference type="ARBA" id="ARBA00011738"/>
    </source>
</evidence>
<dbReference type="CDD" id="cd18582">
    <property type="entry name" value="ABC_6TM_ATM1_ABCB7"/>
    <property type="match status" value="1"/>
</dbReference>
<dbReference type="FunCoup" id="A0A1Y2BJ97">
    <property type="interactions" value="321"/>
</dbReference>
<feature type="compositionally biased region" description="Low complexity" evidence="14">
    <location>
        <begin position="44"/>
        <end position="54"/>
    </location>
</feature>
<dbReference type="InterPro" id="IPR003439">
    <property type="entry name" value="ABC_transporter-like_ATP-bd"/>
</dbReference>
<evidence type="ECO:0000256" key="11">
    <source>
        <dbReference type="ARBA" id="ARBA00024363"/>
    </source>
</evidence>
<comment type="subcellular location">
    <subcellularLocation>
        <location evidence="1">Mitochondrion inner membrane</location>
        <topology evidence="1">Multi-pass membrane protein</topology>
    </subcellularLocation>
</comment>
<sequence length="762" mass="83777">MPVGYSWSMAGPALAGPSRIVVRRSAERSYAPCRSYCDERRRSTLPSRRSSSISNDPTTMKSTSLLRAGVPSQTSCSWPIRSFTSTSRRPAPPPPSQTPASPPSSASELPSSPKSQNSAIDPSAISKAVSEKSQAKTDWSIILKLAENIWPKDSPRTKLRVVTALALLVGGKILNVQVPFFFKHIVDSLNVPITESTTVWVLAGTAIAGYGLARVFTSLFGELRNALFASISQGAIRKVARETFEHMLHMDMRFHLERQTGGLTRAIDRGTKGISFILSSIVFHVIPTALEIAMVCGILSWKFGWDFAAVTAITMAMYTWFTVQTTAWRTKFRKEANAADNKGATVAVDSLINFEAVKAFNNEKYEVAQYDATLKTYEKASVKIATSLAALNSGQNLIFSSALTMMMLLAAQGVVKGTMTVGDLVLVNQLVFQLSLPLNFLGTVYRELRQSLIDMEVMFNLQSVSAGIVDKPKAKDLVLKGGEIRFENVSFGYHDARPIFRDVTFTIPAGRKVAIVGPSGSGKSTVFRLLFRFYDSDSGRILIDGQDIKDVSLHSLRRAIGVVPQDTPLFHADILHNIRYGNLDATDEQVYEAARKAQVERTILSLPDKYHTKVGERGLMISGGEKQRLAVARLLLKDPAILFFDEATSALDVYTETELMRQINETLVGGGKTSVFIAHRLRTISDADLIIVLQDGIVAEQGSHEELMKIDKGVYRRLWEAQLTENTKAPEENEGEDEGDGGVGKKEDGGVKERVILEEVER</sequence>
<evidence type="ECO:0000256" key="8">
    <source>
        <dbReference type="ARBA" id="ARBA00022967"/>
    </source>
</evidence>